<dbReference type="AlphaFoldDB" id="K8FCM9"/>
<feature type="domain" description="Prephenate/arogenate dehydrogenase" evidence="2">
    <location>
        <begin position="65"/>
        <end position="344"/>
    </location>
</feature>
<dbReference type="GO" id="GO:0006571">
    <property type="term" value="P:tyrosine biosynthetic process"/>
    <property type="evidence" value="ECO:0007669"/>
    <property type="project" value="InterPro"/>
</dbReference>
<dbReference type="Pfam" id="PF02153">
    <property type="entry name" value="PDH_N"/>
    <property type="match status" value="1"/>
</dbReference>
<dbReference type="eggNOG" id="KOG2380">
    <property type="taxonomic scope" value="Eukaryota"/>
</dbReference>
<dbReference type="STRING" id="41875.K8FCM9"/>
<dbReference type="SUPFAM" id="SSF48179">
    <property type="entry name" value="6-phosphogluconate dehydrogenase C-terminal domain-like"/>
    <property type="match status" value="1"/>
</dbReference>
<dbReference type="GO" id="GO:0004665">
    <property type="term" value="F:prephenate dehydrogenase (NADP+) activity"/>
    <property type="evidence" value="ECO:0007669"/>
    <property type="project" value="InterPro"/>
</dbReference>
<dbReference type="PIRSF" id="PIRSF036577">
    <property type="entry name" value="PDH_ADH_plant"/>
    <property type="match status" value="1"/>
</dbReference>
<dbReference type="InterPro" id="IPR012070">
    <property type="entry name" value="Arogenate_DH_2"/>
</dbReference>
<dbReference type="Pfam" id="PF26213">
    <property type="entry name" value="TYRAAT1_C"/>
    <property type="match status" value="1"/>
</dbReference>
<dbReference type="Gene3D" id="3.40.50.720">
    <property type="entry name" value="NAD(P)-binding Rossmann-like Domain"/>
    <property type="match status" value="1"/>
</dbReference>
<dbReference type="GO" id="GO:0070403">
    <property type="term" value="F:NAD+ binding"/>
    <property type="evidence" value="ECO:0007669"/>
    <property type="project" value="InterPro"/>
</dbReference>
<keyword evidence="4" id="KW-1185">Reference proteome</keyword>
<dbReference type="OrthoDB" id="2414662at2759"/>
<dbReference type="InterPro" id="IPR059064">
    <property type="entry name" value="TYRAAT2_C"/>
</dbReference>
<dbReference type="EMBL" id="FO082265">
    <property type="protein sequence ID" value="CCO19668.1"/>
    <property type="molecule type" value="Genomic_DNA"/>
</dbReference>
<dbReference type="GO" id="GO:0008977">
    <property type="term" value="F:prephenate dehydrogenase (NAD+) activity"/>
    <property type="evidence" value="ECO:0007669"/>
    <property type="project" value="InterPro"/>
</dbReference>
<dbReference type="InterPro" id="IPR003099">
    <property type="entry name" value="Prephen_DH"/>
</dbReference>
<dbReference type="InterPro" id="IPR045011">
    <property type="entry name" value="TYRAAT1/2"/>
</dbReference>
<dbReference type="SUPFAM" id="SSF51735">
    <property type="entry name" value="NAD(P)-binding Rossmann-fold domains"/>
    <property type="match status" value="1"/>
</dbReference>
<accession>K8FCM9</accession>
<dbReference type="PANTHER" id="PTHR43207">
    <property type="entry name" value="AROGENATE DEHYDROGENASE-RELATED"/>
    <property type="match status" value="1"/>
</dbReference>
<evidence type="ECO:0000259" key="2">
    <source>
        <dbReference type="PROSITE" id="PS51176"/>
    </source>
</evidence>
<dbReference type="InterPro" id="IPR046826">
    <property type="entry name" value="PDH_N"/>
</dbReference>
<dbReference type="InterPro" id="IPR036291">
    <property type="entry name" value="NAD(P)-bd_dom_sf"/>
</dbReference>
<protein>
    <submittedName>
        <fullName evidence="3">Arogenate dehydrogenase</fullName>
    </submittedName>
</protein>
<evidence type="ECO:0000313" key="3">
    <source>
        <dbReference type="EMBL" id="CCO19668.1"/>
    </source>
</evidence>
<dbReference type="PANTHER" id="PTHR43207:SF4">
    <property type="entry name" value="AROGENATE DEHYDROGENASE 2, CHLOROPLASTIC"/>
    <property type="match status" value="1"/>
</dbReference>
<dbReference type="PROSITE" id="PS51176">
    <property type="entry name" value="PDH_ADH"/>
    <property type="match status" value="1"/>
</dbReference>
<dbReference type="GeneID" id="19011934"/>
<sequence>MIREKTAHLLSFNTRKTLLKTSSKLYHKPKLERSKDGLSISAIDAAQPFDFEAKAKVVTDRKNALKIGIVGFGNFGQFVAKRIISKGHTVIATSRGDYSAVAADLGACFYPDIDDFCEEHPDIVILSTSILSTEKVLREFPFQRLRRNTLFCDVLSVKQFPKQLFLKLLPQNFDILCLHPMFGPDSGKGSWRDLPLVYEKVRVGEEKSRKNRCEQFLHLFEDEGCRMVEMSCEEHDRQAASSQFITHTVGRMLGTMELADTSISTKGFESLRSLVDNTYNDSFDLYYGLFMYNKNATIELSRLEQAFDEVKGQLFNRLHEIIRNEIFTEVDATQDMENSSLSNLQGASEDDKKKK</sequence>
<dbReference type="InterPro" id="IPR008927">
    <property type="entry name" value="6-PGluconate_DH-like_C_sf"/>
</dbReference>
<proteinExistence type="predicted"/>
<dbReference type="RefSeq" id="XP_007509211.1">
    <property type="nucleotide sequence ID" value="XM_007509149.1"/>
</dbReference>
<organism evidence="3 4">
    <name type="scientific">Bathycoccus prasinos</name>
    <dbReference type="NCBI Taxonomy" id="41875"/>
    <lineage>
        <taxon>Eukaryota</taxon>
        <taxon>Viridiplantae</taxon>
        <taxon>Chlorophyta</taxon>
        <taxon>Mamiellophyceae</taxon>
        <taxon>Mamiellales</taxon>
        <taxon>Bathycoccaceae</taxon>
        <taxon>Bathycoccus</taxon>
    </lineage>
</organism>
<dbReference type="KEGG" id="bpg:Bathy14g02110"/>
<evidence type="ECO:0000313" key="4">
    <source>
        <dbReference type="Proteomes" id="UP000198341"/>
    </source>
</evidence>
<dbReference type="GO" id="GO:0033730">
    <property type="term" value="F:arogenate dehydrogenase (NADP+) activity"/>
    <property type="evidence" value="ECO:0007669"/>
    <property type="project" value="InterPro"/>
</dbReference>
<name>K8FCM9_9CHLO</name>
<keyword evidence="1" id="KW-0560">Oxidoreductase</keyword>
<gene>
    <name evidence="3" type="ordered locus">Bathy14g02110</name>
</gene>
<evidence type="ECO:0000256" key="1">
    <source>
        <dbReference type="ARBA" id="ARBA00023002"/>
    </source>
</evidence>
<reference evidence="3 4" key="1">
    <citation type="submission" date="2011-10" db="EMBL/GenBank/DDBJ databases">
        <authorList>
            <person name="Genoscope - CEA"/>
        </authorList>
    </citation>
    <scope>NUCLEOTIDE SEQUENCE [LARGE SCALE GENOMIC DNA]</scope>
    <source>
        <strain evidence="3 4">RCC 1105</strain>
    </source>
</reference>
<dbReference type="Proteomes" id="UP000198341">
    <property type="component" value="Chromosome 14"/>
</dbReference>